<evidence type="ECO:0000256" key="1">
    <source>
        <dbReference type="ARBA" id="ARBA00009986"/>
    </source>
</evidence>
<dbReference type="InterPro" id="IPR016161">
    <property type="entry name" value="Ald_DH/histidinol_DH"/>
</dbReference>
<comment type="similarity">
    <text evidence="1 4">Belongs to the aldehyde dehydrogenase family.</text>
</comment>
<dbReference type="InterPro" id="IPR029510">
    <property type="entry name" value="Ald_DH_CS_GLU"/>
</dbReference>
<evidence type="ECO:0000256" key="2">
    <source>
        <dbReference type="ARBA" id="ARBA00023002"/>
    </source>
</evidence>
<dbReference type="InterPro" id="IPR016162">
    <property type="entry name" value="Ald_DH_N"/>
</dbReference>
<dbReference type="AlphaFoldDB" id="A0A1X2LTA7"/>
<dbReference type="CDD" id="cd07089">
    <property type="entry name" value="ALDH_CddD-AldA-like"/>
    <property type="match status" value="1"/>
</dbReference>
<dbReference type="EMBL" id="NCXP01000017">
    <property type="protein sequence ID" value="OSC40037.1"/>
    <property type="molecule type" value="Genomic_DNA"/>
</dbReference>
<proteinExistence type="inferred from homology"/>
<feature type="domain" description="Aldehyde dehydrogenase" evidence="6">
    <location>
        <begin position="21"/>
        <end position="489"/>
    </location>
</feature>
<dbReference type="PANTHER" id="PTHR42804">
    <property type="entry name" value="ALDEHYDE DEHYDROGENASE"/>
    <property type="match status" value="1"/>
</dbReference>
<evidence type="ECO:0000256" key="5">
    <source>
        <dbReference type="SAM" id="Coils"/>
    </source>
</evidence>
<dbReference type="Proteomes" id="UP000193247">
    <property type="component" value="Unassembled WGS sequence"/>
</dbReference>
<dbReference type="InterPro" id="IPR016163">
    <property type="entry name" value="Ald_DH_C"/>
</dbReference>
<protein>
    <submittedName>
        <fullName evidence="7">Aldehyde dehydrogenase</fullName>
    </submittedName>
</protein>
<dbReference type="SUPFAM" id="SSF53720">
    <property type="entry name" value="ALDH-like"/>
    <property type="match status" value="1"/>
</dbReference>
<sequence>MADTATVRFESKMMIGGTLVDGQAGAFTNINPATEEPLGEVADASKADMHRAIDAARRAFDDSDWSTNRALRKRCLAQLQEALEAEREELREELILEAGAPRAITFGPQLDAPLADALRYPAQLIDEYPWETDLGDAIVSITGQLTSRRVWREPVGVVGAIVPWNFPFEVTINKLGQALATGNTVVLKPAPDTPFNATRLGRVIAESTDIPAGVVNVVTASDHLVGEELTLSPKVDLISFTGSTVVGKRIMEKGAATMKRLFLELGGKSATIVLEDADFAMACAIGIAPCMHAGQGCANPTRLLLPRSRYDEGVANLKNIYDNVMPGDPQDPATLCGPVISDKQRKRVLDYIRKGIDEGATCLVGGPDAPTGFDKGFFVRPTLFVDVDNSMTIAQEEIFGPVLTVIGFDDEQDAIRIANDSSYGLAGNVMSGSLEHSLAVARRLRAGFIGVQGGAPYGADTPFGGYKDSGVGRQNGVAGFDQYTQIKSVGYPAG</sequence>
<dbReference type="GO" id="GO:0016620">
    <property type="term" value="F:oxidoreductase activity, acting on the aldehyde or oxo group of donors, NAD or NADP as acceptor"/>
    <property type="evidence" value="ECO:0007669"/>
    <property type="project" value="InterPro"/>
</dbReference>
<dbReference type="FunFam" id="3.40.605.10:FF:000007">
    <property type="entry name" value="NAD/NADP-dependent betaine aldehyde dehydrogenase"/>
    <property type="match status" value="1"/>
</dbReference>
<accession>A0A1X2LTA7</accession>
<comment type="caution">
    <text evidence="7">The sequence shown here is derived from an EMBL/GenBank/DDBJ whole genome shotgun (WGS) entry which is preliminary data.</text>
</comment>
<dbReference type="Gene3D" id="3.40.605.10">
    <property type="entry name" value="Aldehyde Dehydrogenase, Chain A, domain 1"/>
    <property type="match status" value="1"/>
</dbReference>
<gene>
    <name evidence="7" type="ORF">B8W66_14380</name>
</gene>
<reference evidence="7 8" key="1">
    <citation type="submission" date="2017-04" db="EMBL/GenBank/DDBJ databases">
        <title>The new phylogeny of genus Mycobacterium.</title>
        <authorList>
            <person name="Tortoli E."/>
            <person name="Trovato A."/>
            <person name="Cirillo D.M."/>
        </authorList>
    </citation>
    <scope>NUCLEOTIDE SEQUENCE [LARGE SCALE GENOMIC DNA]</scope>
    <source>
        <strain evidence="7 8">TBL 1200985</strain>
    </source>
</reference>
<evidence type="ECO:0000256" key="4">
    <source>
        <dbReference type="RuleBase" id="RU003345"/>
    </source>
</evidence>
<evidence type="ECO:0000313" key="7">
    <source>
        <dbReference type="EMBL" id="OSC40037.1"/>
    </source>
</evidence>
<keyword evidence="5" id="KW-0175">Coiled coil</keyword>
<name>A0A1X2LTA7_9MYCO</name>
<keyword evidence="8" id="KW-1185">Reference proteome</keyword>
<dbReference type="InterPro" id="IPR015590">
    <property type="entry name" value="Aldehyde_DH_dom"/>
</dbReference>
<dbReference type="PANTHER" id="PTHR42804:SF1">
    <property type="entry name" value="ALDEHYDE DEHYDROGENASE-RELATED"/>
    <property type="match status" value="1"/>
</dbReference>
<evidence type="ECO:0000259" key="6">
    <source>
        <dbReference type="Pfam" id="PF00171"/>
    </source>
</evidence>
<evidence type="ECO:0000313" key="8">
    <source>
        <dbReference type="Proteomes" id="UP000193247"/>
    </source>
</evidence>
<organism evidence="7 8">
    <name type="scientific">Mycobacterium decipiens</name>
    <dbReference type="NCBI Taxonomy" id="1430326"/>
    <lineage>
        <taxon>Bacteria</taxon>
        <taxon>Bacillati</taxon>
        <taxon>Actinomycetota</taxon>
        <taxon>Actinomycetes</taxon>
        <taxon>Mycobacteriales</taxon>
        <taxon>Mycobacteriaceae</taxon>
        <taxon>Mycobacterium</taxon>
    </lineage>
</organism>
<feature type="coiled-coil region" evidence="5">
    <location>
        <begin position="68"/>
        <end position="96"/>
    </location>
</feature>
<dbReference type="STRING" id="1430326.B8W66_14380"/>
<keyword evidence="2 4" id="KW-0560">Oxidoreductase</keyword>
<evidence type="ECO:0000256" key="3">
    <source>
        <dbReference type="PROSITE-ProRule" id="PRU10007"/>
    </source>
</evidence>
<dbReference type="PROSITE" id="PS00687">
    <property type="entry name" value="ALDEHYDE_DEHYDR_GLU"/>
    <property type="match status" value="1"/>
</dbReference>
<feature type="active site" evidence="3">
    <location>
        <position position="264"/>
    </location>
</feature>
<dbReference type="Gene3D" id="3.40.309.10">
    <property type="entry name" value="Aldehyde Dehydrogenase, Chain A, domain 2"/>
    <property type="match status" value="1"/>
</dbReference>
<dbReference type="Pfam" id="PF00171">
    <property type="entry name" value="Aldedh"/>
    <property type="match status" value="1"/>
</dbReference>